<dbReference type="InterPro" id="IPR038081">
    <property type="entry name" value="CalX-like_sf"/>
</dbReference>
<dbReference type="Pfam" id="PF19077">
    <property type="entry name" value="Big_13"/>
    <property type="match status" value="3"/>
</dbReference>
<feature type="region of interest" description="Disordered" evidence="1">
    <location>
        <begin position="616"/>
        <end position="641"/>
    </location>
</feature>
<dbReference type="InterPro" id="IPR044016">
    <property type="entry name" value="Big_13"/>
</dbReference>
<reference evidence="5" key="1">
    <citation type="journal article" date="2019" name="Int. J. Syst. Evol. Microbiol.">
        <title>The Global Catalogue of Microorganisms (GCM) 10K type strain sequencing project: providing services to taxonomists for standard genome sequencing and annotation.</title>
        <authorList>
            <consortium name="The Broad Institute Genomics Platform"/>
            <consortium name="The Broad Institute Genome Sequencing Center for Infectious Disease"/>
            <person name="Wu L."/>
            <person name="Ma J."/>
        </authorList>
    </citation>
    <scope>NUCLEOTIDE SEQUENCE [LARGE SCALE GENOMIC DNA]</scope>
    <source>
        <strain evidence="5">JCM 19173</strain>
    </source>
</reference>
<dbReference type="Proteomes" id="UP000604341">
    <property type="component" value="Unassembled WGS sequence"/>
</dbReference>
<keyword evidence="5" id="KW-1185">Reference proteome</keyword>
<feature type="region of interest" description="Disordered" evidence="1">
    <location>
        <begin position="525"/>
        <end position="547"/>
    </location>
</feature>
<feature type="region of interest" description="Disordered" evidence="1">
    <location>
        <begin position="780"/>
        <end position="823"/>
    </location>
</feature>
<dbReference type="Gene3D" id="2.60.40.10">
    <property type="entry name" value="Immunoglobulins"/>
    <property type="match status" value="4"/>
</dbReference>
<dbReference type="RefSeq" id="WP_229784731.1">
    <property type="nucleotide sequence ID" value="NZ_BMPE01000009.1"/>
</dbReference>
<feature type="compositionally biased region" description="Low complexity" evidence="1">
    <location>
        <begin position="808"/>
        <end position="823"/>
    </location>
</feature>
<feature type="chain" id="PRO_5045512028" description="Bacterial Ig-like domain-containing protein" evidence="2">
    <location>
        <begin position="31"/>
        <end position="1017"/>
    </location>
</feature>
<feature type="compositionally biased region" description="Low complexity" evidence="1">
    <location>
        <begin position="780"/>
        <end position="796"/>
    </location>
</feature>
<feature type="compositionally biased region" description="Low complexity" evidence="1">
    <location>
        <begin position="531"/>
        <end position="547"/>
    </location>
</feature>
<feature type="domain" description="Bacterial Ig-like" evidence="3">
    <location>
        <begin position="530"/>
        <end position="608"/>
    </location>
</feature>
<accession>A0ABQ2FLR6</accession>
<feature type="compositionally biased region" description="Low complexity" evidence="1">
    <location>
        <begin position="621"/>
        <end position="638"/>
    </location>
</feature>
<proteinExistence type="predicted"/>
<feature type="signal peptide" evidence="2">
    <location>
        <begin position="1"/>
        <end position="30"/>
    </location>
</feature>
<sequence length="1017" mass="101688">MSHTTRTRRRPRYLTLLSALLIGGASTGLAATTNFTSSSPWTTVLIGAQYDSPNDRQANGGPDLLGDATHGLLYLNYDNKGTATDADDVVAYRVRLDGTSTSFADVVYMGVDANADGVVDAFIGVSNQSSSGIRIWDTGTGLNTAPSNTTVSINTTFTETATNYYYAPVSATSDPNWTSADMDADGATDYFLNFSLNFTDLKTYFATKGITINTSTALRYAVVSSTQSNAFNSDIGGVNDKQLGKAAGDTTWNSIFSPAVSPNGITVSSVSTGTAVEGAPVVHQIALAGQNGLNDTTLTVTLTAGTATLGTDTSGAQYSLDGGTNWVTAIGNGPSYAITLPKGAVIPSNTVLFRVLTVRDNLYAEGSETYTVTASTPTTLTAPTAVTGTITNFIPVVNSVADTSGTEGTNLTHTVTLANAATTGPTTVDLVLTGGTATIGTDTGTVEYSTDSGVNWTTTVPGAGGTFAVSLPANIKTFQVRIAATTDTSTEGSETYRLTASVAGGASTFGTGTINDPALAPTVTISAPDNTNTRTPTITGTTTAPSGSTVTVTVTQGATSFNLTTTVQSGGTYSVTVPNANALADGAYTAAASVTTAGGTGTASDPGSVDATPPAITITAPDNTSDTTPTITGTTDTPVGSPITVTVTQGATSFTLTTTVQTDGTFSVTVPNGSVLMDGPYSVTASTTDTAGNTGTALDAGSVDVTAPVITVAAPDNTNDTTPTITGTTDAPVGSTITVTVTQGATTLTLTTTVQIGGTFTVTIPDADALADGPYSVTASTTDTAGNTGTATDAGSVDATAPSITVSAPDNTNDTTPTITGTTDAPVGSSITVIVTQGATTLTLTTTVETGGTFSVTIPDANALVAGPYSVTASITDTNGNTSTAGDVGSVNVTVSDPVVLVDKFVRNVTVNGAFGAVADGLPGDILQYCVQFVNSGGPASAFKLTDTLPSAVRDVTHLTYSASTAPVVGASSAPASGDLPAGVTLSVVNGTVVLDFGNAVLPSGSGGTICFEVTLR</sequence>
<evidence type="ECO:0000313" key="4">
    <source>
        <dbReference type="EMBL" id="GGL08713.1"/>
    </source>
</evidence>
<gene>
    <name evidence="4" type="ORF">GCM10010844_29330</name>
</gene>
<evidence type="ECO:0000256" key="2">
    <source>
        <dbReference type="SAM" id="SignalP"/>
    </source>
</evidence>
<keyword evidence="2" id="KW-0732">Signal</keyword>
<name>A0ABQ2FLR6_9DEIO</name>
<feature type="domain" description="Bacterial Ig-like" evidence="3">
    <location>
        <begin position="717"/>
        <end position="792"/>
    </location>
</feature>
<comment type="caution">
    <text evidence="4">The sequence shown here is derived from an EMBL/GenBank/DDBJ whole genome shotgun (WGS) entry which is preliminary data.</text>
</comment>
<evidence type="ECO:0000259" key="3">
    <source>
        <dbReference type="Pfam" id="PF19077"/>
    </source>
</evidence>
<evidence type="ECO:0000256" key="1">
    <source>
        <dbReference type="SAM" id="MobiDB-lite"/>
    </source>
</evidence>
<dbReference type="EMBL" id="BMPE01000009">
    <property type="protein sequence ID" value="GGL08713.1"/>
    <property type="molecule type" value="Genomic_DNA"/>
</dbReference>
<feature type="domain" description="Bacterial Ig-like" evidence="3">
    <location>
        <begin position="810"/>
        <end position="886"/>
    </location>
</feature>
<organism evidence="4 5">
    <name type="scientific">Deinococcus radiotolerans</name>
    <dbReference type="NCBI Taxonomy" id="1309407"/>
    <lineage>
        <taxon>Bacteria</taxon>
        <taxon>Thermotogati</taxon>
        <taxon>Deinococcota</taxon>
        <taxon>Deinococci</taxon>
        <taxon>Deinococcales</taxon>
        <taxon>Deinococcaceae</taxon>
        <taxon>Deinococcus</taxon>
    </lineage>
</organism>
<dbReference type="NCBIfam" id="NF033510">
    <property type="entry name" value="Ca_tandemer"/>
    <property type="match status" value="4"/>
</dbReference>
<protein>
    <recommendedName>
        <fullName evidence="3">Bacterial Ig-like domain-containing protein</fullName>
    </recommendedName>
</protein>
<dbReference type="SUPFAM" id="SSF141072">
    <property type="entry name" value="CalX-like"/>
    <property type="match status" value="1"/>
</dbReference>
<dbReference type="InterPro" id="IPR013783">
    <property type="entry name" value="Ig-like_fold"/>
</dbReference>
<evidence type="ECO:0000313" key="5">
    <source>
        <dbReference type="Proteomes" id="UP000604341"/>
    </source>
</evidence>